<evidence type="ECO:0000259" key="2">
    <source>
        <dbReference type="PROSITE" id="PS00276"/>
    </source>
</evidence>
<name>A0A0E9T388_ANGAN</name>
<dbReference type="GO" id="GO:0031640">
    <property type="term" value="P:killing of cells of another organism"/>
    <property type="evidence" value="ECO:0007669"/>
    <property type="project" value="InterPro"/>
</dbReference>
<sequence>MTGDWFPYFLSRELNKTYILIIVVLFAKVVCLYLNYIIRTLILDTVIYYYFKELILGSSDKISQSIIVSH</sequence>
<feature type="domain" description="Channel forming colicins" evidence="2">
    <location>
        <begin position="2"/>
        <end position="13"/>
    </location>
</feature>
<dbReference type="InterPro" id="IPR000293">
    <property type="entry name" value="Channel_colicin_C"/>
</dbReference>
<dbReference type="GO" id="GO:0140911">
    <property type="term" value="F:pore-forming activity"/>
    <property type="evidence" value="ECO:0007669"/>
    <property type="project" value="InterPro"/>
</dbReference>
<accession>A0A0E9T388</accession>
<reference evidence="3" key="2">
    <citation type="journal article" date="2015" name="Fish Shellfish Immunol.">
        <title>Early steps in the European eel (Anguilla anguilla)-Vibrio vulnificus interaction in the gills: Role of the RtxA13 toxin.</title>
        <authorList>
            <person name="Callol A."/>
            <person name="Pajuelo D."/>
            <person name="Ebbesson L."/>
            <person name="Teles M."/>
            <person name="MacKenzie S."/>
            <person name="Amaro C."/>
        </authorList>
    </citation>
    <scope>NUCLEOTIDE SEQUENCE</scope>
</reference>
<keyword evidence="1" id="KW-1133">Transmembrane helix</keyword>
<keyword evidence="1" id="KW-0472">Membrane</keyword>
<dbReference type="EMBL" id="GBXM01060491">
    <property type="protein sequence ID" value="JAH48086.1"/>
    <property type="molecule type" value="Transcribed_RNA"/>
</dbReference>
<dbReference type="AlphaFoldDB" id="A0A0E9T388"/>
<evidence type="ECO:0000313" key="3">
    <source>
        <dbReference type="EMBL" id="JAH48086.1"/>
    </source>
</evidence>
<dbReference type="PROSITE" id="PS00276">
    <property type="entry name" value="CHANNEL_COLICIN"/>
    <property type="match status" value="1"/>
</dbReference>
<protein>
    <recommendedName>
        <fullName evidence="2">Channel forming colicins domain-containing protein</fullName>
    </recommendedName>
</protein>
<organism evidence="3">
    <name type="scientific">Anguilla anguilla</name>
    <name type="common">European freshwater eel</name>
    <name type="synonym">Muraena anguilla</name>
    <dbReference type="NCBI Taxonomy" id="7936"/>
    <lineage>
        <taxon>Eukaryota</taxon>
        <taxon>Metazoa</taxon>
        <taxon>Chordata</taxon>
        <taxon>Craniata</taxon>
        <taxon>Vertebrata</taxon>
        <taxon>Euteleostomi</taxon>
        <taxon>Actinopterygii</taxon>
        <taxon>Neopterygii</taxon>
        <taxon>Teleostei</taxon>
        <taxon>Anguilliformes</taxon>
        <taxon>Anguillidae</taxon>
        <taxon>Anguilla</taxon>
    </lineage>
</organism>
<feature type="transmembrane region" description="Helical" evidence="1">
    <location>
        <begin position="18"/>
        <end position="38"/>
    </location>
</feature>
<proteinExistence type="predicted"/>
<keyword evidence="1" id="KW-0812">Transmembrane</keyword>
<dbReference type="GO" id="GO:0050829">
    <property type="term" value="P:defense response to Gram-negative bacterium"/>
    <property type="evidence" value="ECO:0007669"/>
    <property type="project" value="InterPro"/>
</dbReference>
<reference evidence="3" key="1">
    <citation type="submission" date="2014-11" db="EMBL/GenBank/DDBJ databases">
        <authorList>
            <person name="Amaro Gonzalez C."/>
        </authorList>
    </citation>
    <scope>NUCLEOTIDE SEQUENCE</scope>
</reference>
<dbReference type="GO" id="GO:0016020">
    <property type="term" value="C:membrane"/>
    <property type="evidence" value="ECO:0007669"/>
    <property type="project" value="InterPro"/>
</dbReference>
<evidence type="ECO:0000256" key="1">
    <source>
        <dbReference type="SAM" id="Phobius"/>
    </source>
</evidence>